<evidence type="ECO:0000313" key="4">
    <source>
        <dbReference type="Proteomes" id="UP000053881"/>
    </source>
</evidence>
<sequence>MKKIVSIMIISMLLFILVACGNSGADKAESGKIVVSGKEFTEQIIMTHMLAEYLKANTDLDVEIKDALGGVFVLQEAMKKGDIDLYVEYTGTGYLNVLDEEYKPGMSPDEVYDETKKGYEEEFNTTWLEPLGFNNTYALAIRKELAEELDVKTYSDLAKHASKLSFGADPEFFERGDGYDALIAEYDTEFAKQVNIDPDLMYLAAKDAEIDVITAFSSDARIKQYDLVVLEDDKKFFPPYYAAPIIRQAVLDANPDLADTLNKLADTLDDERMQELNAQVNLDKKEPEDVALEFLKEEGLID</sequence>
<accession>A0A0Q9XZ23</accession>
<feature type="signal peptide" evidence="1">
    <location>
        <begin position="1"/>
        <end position="24"/>
    </location>
</feature>
<dbReference type="Gene3D" id="3.40.190.120">
    <property type="entry name" value="Osmoprotection protein (prox), domain 2"/>
    <property type="match status" value="1"/>
</dbReference>
<organism evidence="3 4">
    <name type="scientific">Lederbergia galactosidilytica</name>
    <dbReference type="NCBI Taxonomy" id="217031"/>
    <lineage>
        <taxon>Bacteria</taxon>
        <taxon>Bacillati</taxon>
        <taxon>Bacillota</taxon>
        <taxon>Bacilli</taxon>
        <taxon>Bacillales</taxon>
        <taxon>Bacillaceae</taxon>
        <taxon>Lederbergia</taxon>
    </lineage>
</organism>
<dbReference type="CDD" id="cd13528">
    <property type="entry name" value="PBP2_osmoprotectants"/>
    <property type="match status" value="1"/>
</dbReference>
<dbReference type="Gene3D" id="3.40.190.10">
    <property type="entry name" value="Periplasmic binding protein-like II"/>
    <property type="match status" value="1"/>
</dbReference>
<dbReference type="Proteomes" id="UP000053881">
    <property type="component" value="Unassembled WGS sequence"/>
</dbReference>
<evidence type="ECO:0000313" key="3">
    <source>
        <dbReference type="EMBL" id="KRG14032.1"/>
    </source>
</evidence>
<evidence type="ECO:0000259" key="2">
    <source>
        <dbReference type="Pfam" id="PF04069"/>
    </source>
</evidence>
<evidence type="ECO:0000256" key="1">
    <source>
        <dbReference type="SAM" id="SignalP"/>
    </source>
</evidence>
<dbReference type="PROSITE" id="PS51257">
    <property type="entry name" value="PROKAR_LIPOPROTEIN"/>
    <property type="match status" value="1"/>
</dbReference>
<dbReference type="Pfam" id="PF04069">
    <property type="entry name" value="OpuAC"/>
    <property type="match status" value="1"/>
</dbReference>
<comment type="caution">
    <text evidence="3">The sequence shown here is derived from an EMBL/GenBank/DDBJ whole genome shotgun (WGS) entry which is preliminary data.</text>
</comment>
<dbReference type="InterPro" id="IPR007210">
    <property type="entry name" value="ABC_Gly_betaine_transp_sub-bd"/>
</dbReference>
<dbReference type="GO" id="GO:0043190">
    <property type="term" value="C:ATP-binding cassette (ABC) transporter complex"/>
    <property type="evidence" value="ECO:0007669"/>
    <property type="project" value="InterPro"/>
</dbReference>
<dbReference type="EMBL" id="LGPB01000068">
    <property type="protein sequence ID" value="KRG14032.1"/>
    <property type="molecule type" value="Genomic_DNA"/>
</dbReference>
<feature type="domain" description="ABC-type glycine betaine transport system substrate-binding" evidence="2">
    <location>
        <begin position="32"/>
        <end position="297"/>
    </location>
</feature>
<protein>
    <submittedName>
        <fullName evidence="3">Glycine/betaine ABC transporter substrate-binding protein</fullName>
    </submittedName>
</protein>
<dbReference type="PATRIC" id="fig|217031.4.peg.2216"/>
<reference evidence="3 4" key="1">
    <citation type="submission" date="2015-06" db="EMBL/GenBank/DDBJ databases">
        <title>Genome sequencing project of Bacillus galactosidilyticus PL133.</title>
        <authorList>
            <person name="Gaiero J."/>
            <person name="Nicol R."/>
            <person name="Habash M."/>
        </authorList>
    </citation>
    <scope>NUCLEOTIDE SEQUENCE [LARGE SCALE GENOMIC DNA]</scope>
    <source>
        <strain evidence="3 4">PL133</strain>
    </source>
</reference>
<name>A0A0Q9XZ23_9BACI</name>
<dbReference type="SUPFAM" id="SSF53850">
    <property type="entry name" value="Periplasmic binding protein-like II"/>
    <property type="match status" value="1"/>
</dbReference>
<dbReference type="AlphaFoldDB" id="A0A0Q9XZ23"/>
<dbReference type="GO" id="GO:0022857">
    <property type="term" value="F:transmembrane transporter activity"/>
    <property type="evidence" value="ECO:0007669"/>
    <property type="project" value="InterPro"/>
</dbReference>
<gene>
    <name evidence="3" type="ORF">ACA29_06665</name>
</gene>
<keyword evidence="1" id="KW-0732">Signal</keyword>
<feature type="chain" id="PRO_5039584818" evidence="1">
    <location>
        <begin position="25"/>
        <end position="302"/>
    </location>
</feature>
<proteinExistence type="predicted"/>